<protein>
    <submittedName>
        <fullName evidence="3">ModE molybdate transport repressor domain-containing protein</fullName>
    </submittedName>
</protein>
<keyword evidence="4" id="KW-1185">Reference proteome</keyword>
<name>A0A1H2PIM2_9BURK</name>
<dbReference type="Gene3D" id="1.10.10.10">
    <property type="entry name" value="Winged helix-like DNA-binding domain superfamily/Winged helix DNA-binding domain"/>
    <property type="match status" value="1"/>
</dbReference>
<dbReference type="PANTHER" id="PTHR38431">
    <property type="entry name" value="BLL2305 PROTEIN"/>
    <property type="match status" value="1"/>
</dbReference>
<proteinExistence type="predicted"/>
<dbReference type="PANTHER" id="PTHR38431:SF1">
    <property type="entry name" value="BLL2305 PROTEIN"/>
    <property type="match status" value="1"/>
</dbReference>
<dbReference type="InterPro" id="IPR036388">
    <property type="entry name" value="WH-like_DNA-bd_sf"/>
</dbReference>
<dbReference type="GO" id="GO:0003700">
    <property type="term" value="F:DNA-binding transcription factor activity"/>
    <property type="evidence" value="ECO:0007669"/>
    <property type="project" value="InterPro"/>
</dbReference>
<dbReference type="Proteomes" id="UP000243719">
    <property type="component" value="Unassembled WGS sequence"/>
</dbReference>
<feature type="domain" description="PBP" evidence="2">
    <location>
        <begin position="148"/>
        <end position="334"/>
    </location>
</feature>
<dbReference type="Pfam" id="PF00126">
    <property type="entry name" value="HTH_1"/>
    <property type="match status" value="1"/>
</dbReference>
<evidence type="ECO:0000313" key="3">
    <source>
        <dbReference type="EMBL" id="SDV46120.1"/>
    </source>
</evidence>
<feature type="domain" description="HTH lysR-type" evidence="1">
    <location>
        <begin position="27"/>
        <end position="83"/>
    </location>
</feature>
<evidence type="ECO:0000259" key="1">
    <source>
        <dbReference type="Pfam" id="PF00126"/>
    </source>
</evidence>
<dbReference type="InterPro" id="IPR024370">
    <property type="entry name" value="PBP_domain"/>
</dbReference>
<evidence type="ECO:0000313" key="4">
    <source>
        <dbReference type="Proteomes" id="UP000243719"/>
    </source>
</evidence>
<dbReference type="STRING" id="1770053.SAMN05216551_10195"/>
<dbReference type="AlphaFoldDB" id="A0A1H2PIM2"/>
<gene>
    <name evidence="3" type="ORF">SAMN05216551_10195</name>
</gene>
<accession>A0A1H2PIM2</accession>
<dbReference type="OrthoDB" id="9805928at2"/>
<dbReference type="SUPFAM" id="SSF46785">
    <property type="entry name" value="Winged helix' DNA-binding domain"/>
    <property type="match status" value="1"/>
</dbReference>
<evidence type="ECO:0000259" key="2">
    <source>
        <dbReference type="Pfam" id="PF12727"/>
    </source>
</evidence>
<dbReference type="RefSeq" id="WP_091903501.1">
    <property type="nucleotide sequence ID" value="NZ_FNLO01000001.1"/>
</dbReference>
<dbReference type="SUPFAM" id="SSF53850">
    <property type="entry name" value="Periplasmic binding protein-like II"/>
    <property type="match status" value="1"/>
</dbReference>
<dbReference type="Pfam" id="PF12727">
    <property type="entry name" value="PBP_like"/>
    <property type="match status" value="1"/>
</dbReference>
<organism evidence="3 4">
    <name type="scientific">Chitinasiproducens palmae</name>
    <dbReference type="NCBI Taxonomy" id="1770053"/>
    <lineage>
        <taxon>Bacteria</taxon>
        <taxon>Pseudomonadati</taxon>
        <taxon>Pseudomonadota</taxon>
        <taxon>Betaproteobacteria</taxon>
        <taxon>Burkholderiales</taxon>
        <taxon>Burkholderiaceae</taxon>
        <taxon>Chitinasiproducens</taxon>
    </lineage>
</organism>
<sequence>MSQVTALATLHLNDAAGEPLVLDEIGRLLLAVKTAGTLAAGAQACNLSYRYAWGRLRDAERRLGAPLLSGTRGRGSRLSPLGECLIWATQLAEERLSASLDALSGEVGAALQRAVGETLGHRARAELADGLRLRASHGYAVAALVAALQERGTDVDLKYRENAEALSALAAGECDLAGFYVPIGAFRAAVAEPYRGWLAQDRHCLIRLTRRKQGLYLPHGNPLGIVGLRDLARDDVRVVNRQPGSGTRVLLDLLLAEAGVDPAHINSSASTELTHSALAAFVASGMADAGFGVQPAATQFGLDFVPVAEEDYFFACERDALDNPPLAAVLAVLRDAAFQAGVSRLAGYEPVGCGEIVDVDSGLDGRP</sequence>
<dbReference type="Gene3D" id="3.40.190.10">
    <property type="entry name" value="Periplasmic binding protein-like II"/>
    <property type="match status" value="1"/>
</dbReference>
<reference evidence="4" key="1">
    <citation type="submission" date="2016-09" db="EMBL/GenBank/DDBJ databases">
        <authorList>
            <person name="Varghese N."/>
            <person name="Submissions S."/>
        </authorList>
    </citation>
    <scope>NUCLEOTIDE SEQUENCE [LARGE SCALE GENOMIC DNA]</scope>
    <source>
        <strain evidence="4">JS23</strain>
    </source>
</reference>
<dbReference type="InterPro" id="IPR036390">
    <property type="entry name" value="WH_DNA-bd_sf"/>
</dbReference>
<dbReference type="InterPro" id="IPR000847">
    <property type="entry name" value="LysR_HTH_N"/>
</dbReference>
<dbReference type="EMBL" id="FNLO01000001">
    <property type="protein sequence ID" value="SDV46120.1"/>
    <property type="molecule type" value="Genomic_DNA"/>
</dbReference>